<comment type="caution">
    <text evidence="1">The sequence shown here is derived from an EMBL/GenBank/DDBJ whole genome shotgun (WGS) entry which is preliminary data.</text>
</comment>
<protein>
    <submittedName>
        <fullName evidence="1">Uncharacterized protein</fullName>
    </submittedName>
</protein>
<proteinExistence type="predicted"/>
<gene>
    <name evidence="2" type="ORF">QJS04_geneDACA017285</name>
    <name evidence="1" type="ORF">QJS04_geneDACA024115</name>
</gene>
<evidence type="ECO:0000313" key="2">
    <source>
        <dbReference type="EMBL" id="KAK1258498.1"/>
    </source>
</evidence>
<dbReference type="AlphaFoldDB" id="A0AAV8ZZF9"/>
<reference evidence="1" key="2">
    <citation type="submission" date="2023-06" db="EMBL/GenBank/DDBJ databases">
        <authorList>
            <person name="Ma L."/>
            <person name="Liu K.-W."/>
            <person name="Li Z."/>
            <person name="Hsiao Y.-Y."/>
            <person name="Qi Y."/>
            <person name="Fu T."/>
            <person name="Tang G."/>
            <person name="Zhang D."/>
            <person name="Sun W.-H."/>
            <person name="Liu D.-K."/>
            <person name="Li Y."/>
            <person name="Chen G.-Z."/>
            <person name="Liu X.-D."/>
            <person name="Liao X.-Y."/>
            <person name="Jiang Y.-T."/>
            <person name="Yu X."/>
            <person name="Hao Y."/>
            <person name="Huang J."/>
            <person name="Zhao X.-W."/>
            <person name="Ke S."/>
            <person name="Chen Y.-Y."/>
            <person name="Wu W.-L."/>
            <person name="Hsu J.-L."/>
            <person name="Lin Y.-F."/>
            <person name="Huang M.-D."/>
            <person name="Li C.-Y."/>
            <person name="Huang L."/>
            <person name="Wang Z.-W."/>
            <person name="Zhao X."/>
            <person name="Zhong W.-Y."/>
            <person name="Peng D.-H."/>
            <person name="Ahmad S."/>
            <person name="Lan S."/>
            <person name="Zhang J.-S."/>
            <person name="Tsai W.-C."/>
            <person name="Van De Peer Y."/>
            <person name="Liu Z.-J."/>
        </authorList>
    </citation>
    <scope>NUCLEOTIDE SEQUENCE</scope>
    <source>
        <strain evidence="1">SCP</strain>
        <tissue evidence="1">Leaves</tissue>
    </source>
</reference>
<evidence type="ECO:0000313" key="3">
    <source>
        <dbReference type="Proteomes" id="UP001179952"/>
    </source>
</evidence>
<dbReference type="Proteomes" id="UP001179952">
    <property type="component" value="Unassembled WGS sequence"/>
</dbReference>
<sequence>MRDSFKWDYVENQSFWGLLTSEVAVTDIQVDRIVLGLSPFLVDPRSADFYSSVTWITSNTIIEEMTSPILREGQNDKDQLMGGNQE</sequence>
<keyword evidence="3" id="KW-1185">Reference proteome</keyword>
<accession>A0AAV8ZZF9</accession>
<dbReference type="EMBL" id="JAUJYN010000016">
    <property type="protein sequence ID" value="KAK1258498.1"/>
    <property type="molecule type" value="Genomic_DNA"/>
</dbReference>
<organism evidence="1 3">
    <name type="scientific">Acorus gramineus</name>
    <name type="common">Dwarf sweet flag</name>
    <dbReference type="NCBI Taxonomy" id="55184"/>
    <lineage>
        <taxon>Eukaryota</taxon>
        <taxon>Viridiplantae</taxon>
        <taxon>Streptophyta</taxon>
        <taxon>Embryophyta</taxon>
        <taxon>Tracheophyta</taxon>
        <taxon>Spermatophyta</taxon>
        <taxon>Magnoliopsida</taxon>
        <taxon>Liliopsida</taxon>
        <taxon>Acoraceae</taxon>
        <taxon>Acorus</taxon>
    </lineage>
</organism>
<evidence type="ECO:0000313" key="1">
    <source>
        <dbReference type="EMBL" id="KAK1257969.1"/>
    </source>
</evidence>
<reference evidence="1" key="1">
    <citation type="journal article" date="2023" name="Nat. Commun.">
        <title>Diploid and tetraploid genomes of Acorus and the evolution of monocots.</title>
        <authorList>
            <person name="Ma L."/>
            <person name="Liu K.W."/>
            <person name="Li Z."/>
            <person name="Hsiao Y.Y."/>
            <person name="Qi Y."/>
            <person name="Fu T."/>
            <person name="Tang G.D."/>
            <person name="Zhang D."/>
            <person name="Sun W.H."/>
            <person name="Liu D.K."/>
            <person name="Li Y."/>
            <person name="Chen G.Z."/>
            <person name="Liu X.D."/>
            <person name="Liao X.Y."/>
            <person name="Jiang Y.T."/>
            <person name="Yu X."/>
            <person name="Hao Y."/>
            <person name="Huang J."/>
            <person name="Zhao X.W."/>
            <person name="Ke S."/>
            <person name="Chen Y.Y."/>
            <person name="Wu W.L."/>
            <person name="Hsu J.L."/>
            <person name="Lin Y.F."/>
            <person name="Huang M.D."/>
            <person name="Li C.Y."/>
            <person name="Huang L."/>
            <person name="Wang Z.W."/>
            <person name="Zhao X."/>
            <person name="Zhong W.Y."/>
            <person name="Peng D.H."/>
            <person name="Ahmad S."/>
            <person name="Lan S."/>
            <person name="Zhang J.S."/>
            <person name="Tsai W.C."/>
            <person name="Van de Peer Y."/>
            <person name="Liu Z.J."/>
        </authorList>
    </citation>
    <scope>NUCLEOTIDE SEQUENCE</scope>
    <source>
        <strain evidence="1">SCP</strain>
    </source>
</reference>
<dbReference type="EMBL" id="JAUJYN010000029">
    <property type="protein sequence ID" value="KAK1257969.1"/>
    <property type="molecule type" value="Genomic_DNA"/>
</dbReference>
<name>A0AAV8ZZF9_ACOGR</name>